<protein>
    <submittedName>
        <fullName evidence="1">Putative hsp70 family protein</fullName>
    </submittedName>
</protein>
<evidence type="ECO:0000313" key="2">
    <source>
        <dbReference type="Proteomes" id="UP000012174"/>
    </source>
</evidence>
<proteinExistence type="predicted"/>
<organism evidence="1 2">
    <name type="scientific">Eutypa lata (strain UCR-EL1)</name>
    <name type="common">Grapevine dieback disease fungus</name>
    <name type="synonym">Eutypa armeniacae</name>
    <dbReference type="NCBI Taxonomy" id="1287681"/>
    <lineage>
        <taxon>Eukaryota</taxon>
        <taxon>Fungi</taxon>
        <taxon>Dikarya</taxon>
        <taxon>Ascomycota</taxon>
        <taxon>Pezizomycotina</taxon>
        <taxon>Sordariomycetes</taxon>
        <taxon>Xylariomycetidae</taxon>
        <taxon>Xylariales</taxon>
        <taxon>Diatrypaceae</taxon>
        <taxon>Eutypa</taxon>
    </lineage>
</organism>
<sequence>MQVALTSAMRRANFRGVGLETNSIENLFLVSEPEAAAACVLELEPTIKPDDTFVLLDAGGGTVDANTYTVNQTMPLRLSSEVVLPGGGLCGSSYLNEAFKVLLKDKLKDEKYLELGEVTLDGIVEHIVLSQFEEGQKRHFNIDTPGKLRLPLRFICGGLRDNEEKNFRGSEKVVLIGGFAGSPSLHYELTRRVEQSSRKHKHPIKLIRKDNW</sequence>
<dbReference type="eggNOG" id="ENOG502S09H">
    <property type="taxonomic scope" value="Eukaryota"/>
</dbReference>
<accession>M7TA39</accession>
<dbReference type="Proteomes" id="UP000012174">
    <property type="component" value="Unassembled WGS sequence"/>
</dbReference>
<keyword evidence="2" id="KW-1185">Reference proteome</keyword>
<dbReference type="PANTHER" id="PTHR14187:SF5">
    <property type="entry name" value="HEAT SHOCK 70 KDA PROTEIN 12A"/>
    <property type="match status" value="1"/>
</dbReference>
<name>M7TA39_EUTLA</name>
<dbReference type="STRING" id="1287681.M7TA39"/>
<dbReference type="PANTHER" id="PTHR14187">
    <property type="entry name" value="ALPHA KINASE/ELONGATION FACTOR 2 KINASE"/>
    <property type="match status" value="1"/>
</dbReference>
<gene>
    <name evidence="1" type="ORF">UCREL1_6277</name>
</gene>
<dbReference type="OrthoDB" id="2963168at2759"/>
<dbReference type="AlphaFoldDB" id="M7TA39"/>
<dbReference type="HOGENOM" id="CLU_1299703_0_0_1"/>
<dbReference type="EMBL" id="KB706595">
    <property type="protein sequence ID" value="EMR66716.1"/>
    <property type="molecule type" value="Genomic_DNA"/>
</dbReference>
<dbReference type="SUPFAM" id="SSF53067">
    <property type="entry name" value="Actin-like ATPase domain"/>
    <property type="match status" value="1"/>
</dbReference>
<dbReference type="CDD" id="cd10170">
    <property type="entry name" value="ASKHA_NBD_HSP70"/>
    <property type="match status" value="1"/>
</dbReference>
<dbReference type="KEGG" id="ela:UCREL1_6277"/>
<evidence type="ECO:0000313" key="1">
    <source>
        <dbReference type="EMBL" id="EMR66716.1"/>
    </source>
</evidence>
<dbReference type="InterPro" id="IPR043129">
    <property type="entry name" value="ATPase_NBD"/>
</dbReference>
<reference evidence="2" key="1">
    <citation type="journal article" date="2013" name="Genome Announc.">
        <title>Draft genome sequence of the grapevine dieback fungus Eutypa lata UCR-EL1.</title>
        <authorList>
            <person name="Blanco-Ulate B."/>
            <person name="Rolshausen P.E."/>
            <person name="Cantu D."/>
        </authorList>
    </citation>
    <scope>NUCLEOTIDE SEQUENCE [LARGE SCALE GENOMIC DNA]</scope>
    <source>
        <strain evidence="2">UCR-EL1</strain>
    </source>
</reference>